<evidence type="ECO:0000256" key="5">
    <source>
        <dbReference type="ARBA" id="ARBA00023012"/>
    </source>
</evidence>
<evidence type="ECO:0000256" key="2">
    <source>
        <dbReference type="ARBA" id="ARBA00012438"/>
    </source>
</evidence>
<dbReference type="Proteomes" id="UP000696413">
    <property type="component" value="Unassembled WGS sequence"/>
</dbReference>
<keyword evidence="7" id="KW-1185">Reference proteome</keyword>
<keyword evidence="4" id="KW-0418">Kinase</keyword>
<organism evidence="6 7">
    <name type="scientific">Mycolicibacterium goodii</name>
    <name type="common">Mycobacterium goodii</name>
    <dbReference type="NCBI Taxonomy" id="134601"/>
    <lineage>
        <taxon>Bacteria</taxon>
        <taxon>Bacillati</taxon>
        <taxon>Actinomycetota</taxon>
        <taxon>Actinomycetes</taxon>
        <taxon>Mycobacteriales</taxon>
        <taxon>Mycobacteriaceae</taxon>
        <taxon>Mycolicibacterium</taxon>
    </lineage>
</organism>
<dbReference type="PANTHER" id="PTHR24421">
    <property type="entry name" value="NITRATE/NITRITE SENSOR PROTEIN NARX-RELATED"/>
    <property type="match status" value="1"/>
</dbReference>
<comment type="caution">
    <text evidence="6">The sequence shown here is derived from an EMBL/GenBank/DDBJ whole genome shotgun (WGS) entry which is preliminary data.</text>
</comment>
<dbReference type="SUPFAM" id="SSF55874">
    <property type="entry name" value="ATPase domain of HSP90 chaperone/DNA topoisomerase II/histidine kinase"/>
    <property type="match status" value="1"/>
</dbReference>
<dbReference type="InterPro" id="IPR036890">
    <property type="entry name" value="HATPase_C_sf"/>
</dbReference>
<dbReference type="PANTHER" id="PTHR24421:SF10">
    <property type="entry name" value="NITRATE_NITRITE SENSOR PROTEIN NARQ"/>
    <property type="match status" value="1"/>
</dbReference>
<evidence type="ECO:0000313" key="6">
    <source>
        <dbReference type="EMBL" id="MBU8825602.1"/>
    </source>
</evidence>
<reference evidence="6 7" key="1">
    <citation type="submission" date="2021-05" db="EMBL/GenBank/DDBJ databases">
        <title>Draft Genome Sequences of Clinical Respiratory Isolates of Mycobacterium goodii Recovered in Ireland.</title>
        <authorList>
            <person name="Flanagan P.R."/>
            <person name="Mok S."/>
            <person name="Roycroft E."/>
            <person name="Rogers T.R."/>
            <person name="Fitzgibbon M."/>
        </authorList>
    </citation>
    <scope>NUCLEOTIDE SEQUENCE [LARGE SCALE GENOMIC DNA]</scope>
    <source>
        <strain evidence="6 7">14IE55</strain>
    </source>
</reference>
<evidence type="ECO:0000256" key="1">
    <source>
        <dbReference type="ARBA" id="ARBA00000085"/>
    </source>
</evidence>
<sequence length="333" mass="35396">MSSNEGPTEDALRRLASLLAEKTPSHEIFTAVVVEVLRLAEVDTAQLFRLDGDGSSILLADAAHAGDCAGAPGAEQCYVITIPLRIEGAIWGSIVLGSSGGSVPHGLERRMTDFAELLLPAIATADARTQLAAVRTRLITASDDFRRDIELRVRTGAQQRIVNLALGLRGTTDNSIDRASAPMILEQLEWLYDELQDIGRTVHPRALSIGGLRSALSTLARCSAVPVNLQVCVGGRLPDSVETAVYRVVAEMLSYTRDDARASLIEVAVEIDGRVLRVRIYGDGVGGVRVGGEPGLLQLQDRVKALGGEFDVVNPVGGGTMVRCDLPLGGGRL</sequence>
<name>A0ABS6HSD6_MYCGD</name>
<evidence type="ECO:0000313" key="7">
    <source>
        <dbReference type="Proteomes" id="UP000696413"/>
    </source>
</evidence>
<accession>A0ABS6HSD6</accession>
<dbReference type="InterPro" id="IPR050482">
    <property type="entry name" value="Sensor_HK_TwoCompSys"/>
</dbReference>
<dbReference type="EMBL" id="JAHBOM010000018">
    <property type="protein sequence ID" value="MBU8825602.1"/>
    <property type="molecule type" value="Genomic_DNA"/>
</dbReference>
<comment type="catalytic activity">
    <reaction evidence="1">
        <text>ATP + protein L-histidine = ADP + protein N-phospho-L-histidine.</text>
        <dbReference type="EC" id="2.7.13.3"/>
    </reaction>
</comment>
<gene>
    <name evidence="6" type="ORF">KL859_22360</name>
</gene>
<dbReference type="Gene3D" id="3.30.565.10">
    <property type="entry name" value="Histidine kinase-like ATPase, C-terminal domain"/>
    <property type="match status" value="1"/>
</dbReference>
<proteinExistence type="predicted"/>
<evidence type="ECO:0000256" key="4">
    <source>
        <dbReference type="ARBA" id="ARBA00022777"/>
    </source>
</evidence>
<dbReference type="SUPFAM" id="SSF55781">
    <property type="entry name" value="GAF domain-like"/>
    <property type="match status" value="1"/>
</dbReference>
<keyword evidence="5" id="KW-0902">Two-component regulatory system</keyword>
<dbReference type="RefSeq" id="WP_214386433.1">
    <property type="nucleotide sequence ID" value="NZ_CP092364.2"/>
</dbReference>
<keyword evidence="3" id="KW-0808">Transferase</keyword>
<evidence type="ECO:0000256" key="3">
    <source>
        <dbReference type="ARBA" id="ARBA00022679"/>
    </source>
</evidence>
<protein>
    <recommendedName>
        <fullName evidence="2">histidine kinase</fullName>
        <ecNumber evidence="2">2.7.13.3</ecNumber>
    </recommendedName>
</protein>
<dbReference type="EC" id="2.7.13.3" evidence="2"/>